<dbReference type="EMBL" id="BMYF01000016">
    <property type="protein sequence ID" value="GHB43767.1"/>
    <property type="molecule type" value="Genomic_DNA"/>
</dbReference>
<keyword evidence="12" id="KW-0511">Multifunctional enzyme</keyword>
<dbReference type="PIRSF" id="PIRSF004491">
    <property type="entry name" value="FAD_Synth"/>
    <property type="match status" value="1"/>
</dbReference>
<evidence type="ECO:0000256" key="1">
    <source>
        <dbReference type="ARBA" id="ARBA00002121"/>
    </source>
</evidence>
<dbReference type="GO" id="GO:0005524">
    <property type="term" value="F:ATP binding"/>
    <property type="evidence" value="ECO:0007669"/>
    <property type="project" value="UniProtKB-UniRule"/>
</dbReference>
<dbReference type="InterPro" id="IPR002606">
    <property type="entry name" value="Riboflavin_kinase_bac"/>
</dbReference>
<dbReference type="FunFam" id="3.40.50.620:FF:000021">
    <property type="entry name" value="Riboflavin biosynthesis protein"/>
    <property type="match status" value="1"/>
</dbReference>
<keyword evidence="6 15" id="KW-0808">Transferase</keyword>
<dbReference type="NCBIfam" id="NF004162">
    <property type="entry name" value="PRK05627.1-5"/>
    <property type="match status" value="1"/>
</dbReference>
<keyword evidence="8 15" id="KW-0547">Nucleotide-binding</keyword>
<feature type="domain" description="Riboflavin kinase" evidence="16">
    <location>
        <begin position="183"/>
        <end position="308"/>
    </location>
</feature>
<dbReference type="NCBIfam" id="TIGR00083">
    <property type="entry name" value="ribF"/>
    <property type="match status" value="1"/>
</dbReference>
<evidence type="ECO:0000256" key="15">
    <source>
        <dbReference type="PIRNR" id="PIRNR004491"/>
    </source>
</evidence>
<dbReference type="Pfam" id="PF06574">
    <property type="entry name" value="FAD_syn"/>
    <property type="match status" value="1"/>
</dbReference>
<evidence type="ECO:0000256" key="6">
    <source>
        <dbReference type="ARBA" id="ARBA00022679"/>
    </source>
</evidence>
<dbReference type="UniPathway" id="UPA00277">
    <property type="reaction ID" value="UER00407"/>
</dbReference>
<evidence type="ECO:0000256" key="9">
    <source>
        <dbReference type="ARBA" id="ARBA00022777"/>
    </source>
</evidence>
<comment type="pathway">
    <text evidence="2 15">Cofactor biosynthesis; FAD biosynthesis; FAD from FMN: step 1/1.</text>
</comment>
<dbReference type="GO" id="GO:0008531">
    <property type="term" value="F:riboflavin kinase activity"/>
    <property type="evidence" value="ECO:0007669"/>
    <property type="project" value="UniProtKB-UniRule"/>
</dbReference>
<dbReference type="GO" id="GO:0009398">
    <property type="term" value="P:FMN biosynthetic process"/>
    <property type="evidence" value="ECO:0007669"/>
    <property type="project" value="UniProtKB-UniRule"/>
</dbReference>
<keyword evidence="18" id="KW-1185">Reference proteome</keyword>
<dbReference type="InterPro" id="IPR004821">
    <property type="entry name" value="Cyt_trans-like"/>
</dbReference>
<dbReference type="UniPathway" id="UPA00276">
    <property type="reaction ID" value="UER00406"/>
</dbReference>
<dbReference type="PANTHER" id="PTHR22749:SF6">
    <property type="entry name" value="RIBOFLAVIN KINASE"/>
    <property type="match status" value="1"/>
</dbReference>
<keyword evidence="7 15" id="KW-0548">Nucleotidyltransferase</keyword>
<dbReference type="InterPro" id="IPR014729">
    <property type="entry name" value="Rossmann-like_a/b/a_fold"/>
</dbReference>
<keyword evidence="5 15" id="KW-0288">FMN</keyword>
<keyword evidence="4 15" id="KW-0285">Flavoprotein</keyword>
<comment type="catalytic activity">
    <reaction evidence="13 15">
        <text>riboflavin + ATP = FMN + ADP + H(+)</text>
        <dbReference type="Rhea" id="RHEA:14357"/>
        <dbReference type="ChEBI" id="CHEBI:15378"/>
        <dbReference type="ChEBI" id="CHEBI:30616"/>
        <dbReference type="ChEBI" id="CHEBI:57986"/>
        <dbReference type="ChEBI" id="CHEBI:58210"/>
        <dbReference type="ChEBI" id="CHEBI:456216"/>
        <dbReference type="EC" id="2.7.1.26"/>
    </reaction>
</comment>
<evidence type="ECO:0000256" key="2">
    <source>
        <dbReference type="ARBA" id="ARBA00004726"/>
    </source>
</evidence>
<dbReference type="GO" id="GO:0003919">
    <property type="term" value="F:FMN adenylyltransferase activity"/>
    <property type="evidence" value="ECO:0007669"/>
    <property type="project" value="UniProtKB-UniRule"/>
</dbReference>
<dbReference type="SMART" id="SM00904">
    <property type="entry name" value="Flavokinase"/>
    <property type="match status" value="1"/>
</dbReference>
<dbReference type="Proteomes" id="UP000642809">
    <property type="component" value="Unassembled WGS sequence"/>
</dbReference>
<comment type="caution">
    <text evidence="17">The sequence shown here is derived from an EMBL/GenBank/DDBJ whole genome shotgun (WGS) entry which is preliminary data.</text>
</comment>
<evidence type="ECO:0000256" key="7">
    <source>
        <dbReference type="ARBA" id="ARBA00022695"/>
    </source>
</evidence>
<reference evidence="17" key="2">
    <citation type="submission" date="2020-09" db="EMBL/GenBank/DDBJ databases">
        <authorList>
            <person name="Sun Q."/>
            <person name="Kim S."/>
        </authorList>
    </citation>
    <scope>NUCLEOTIDE SEQUENCE</scope>
    <source>
        <strain evidence="17">KCTC 23224</strain>
    </source>
</reference>
<keyword evidence="9 15" id="KW-0418">Kinase</keyword>
<dbReference type="CDD" id="cd02064">
    <property type="entry name" value="FAD_synthetase_N"/>
    <property type="match status" value="1"/>
</dbReference>
<keyword evidence="11 15" id="KW-0067">ATP-binding</keyword>
<evidence type="ECO:0000256" key="3">
    <source>
        <dbReference type="ARBA" id="ARBA00005201"/>
    </source>
</evidence>
<dbReference type="GO" id="GO:0006747">
    <property type="term" value="P:FAD biosynthetic process"/>
    <property type="evidence" value="ECO:0007669"/>
    <property type="project" value="UniProtKB-UniRule"/>
</dbReference>
<evidence type="ECO:0000256" key="5">
    <source>
        <dbReference type="ARBA" id="ARBA00022643"/>
    </source>
</evidence>
<evidence type="ECO:0000256" key="11">
    <source>
        <dbReference type="ARBA" id="ARBA00022840"/>
    </source>
</evidence>
<gene>
    <name evidence="17" type="primary">ribF</name>
    <name evidence="17" type="ORF">GCM10008106_25930</name>
</gene>
<comment type="catalytic activity">
    <reaction evidence="14 15">
        <text>FMN + ATP + H(+) = FAD + diphosphate</text>
        <dbReference type="Rhea" id="RHEA:17237"/>
        <dbReference type="ChEBI" id="CHEBI:15378"/>
        <dbReference type="ChEBI" id="CHEBI:30616"/>
        <dbReference type="ChEBI" id="CHEBI:33019"/>
        <dbReference type="ChEBI" id="CHEBI:57692"/>
        <dbReference type="ChEBI" id="CHEBI:58210"/>
        <dbReference type="EC" id="2.7.7.2"/>
    </reaction>
</comment>
<comment type="function">
    <text evidence="1">Catalyzes the phosphorylation of riboflavin to FMN followed by the adenylation of FMN to FAD.</text>
</comment>
<dbReference type="EC" id="2.7.7.2" evidence="15"/>
<accession>A0A8J3D0V4</accession>
<dbReference type="FunFam" id="2.40.30.30:FF:000003">
    <property type="entry name" value="Riboflavin biosynthesis protein"/>
    <property type="match status" value="1"/>
</dbReference>
<keyword evidence="10 15" id="KW-0274">FAD</keyword>
<evidence type="ECO:0000256" key="10">
    <source>
        <dbReference type="ARBA" id="ARBA00022827"/>
    </source>
</evidence>
<dbReference type="AlphaFoldDB" id="A0A8J3D0V4"/>
<organism evidence="17 18">
    <name type="scientific">Mongoliitalea lutea</name>
    <dbReference type="NCBI Taxonomy" id="849756"/>
    <lineage>
        <taxon>Bacteria</taxon>
        <taxon>Pseudomonadati</taxon>
        <taxon>Bacteroidota</taxon>
        <taxon>Cytophagia</taxon>
        <taxon>Cytophagales</taxon>
        <taxon>Cyclobacteriaceae</taxon>
        <taxon>Mongoliitalea</taxon>
    </lineage>
</organism>
<evidence type="ECO:0000259" key="16">
    <source>
        <dbReference type="SMART" id="SM00904"/>
    </source>
</evidence>
<sequence length="315" mass="35589">MNIYEGLADFSPVTNAVVTSGTFDGVHLGHQKILRRIRNIADEIQGETVMITFWPHPRLVLQPDDHQLRLLSTFEEKAKLLREAGIDHLLTIPFTKEFSNLSSEEFIQKVLIEGIQTKRLVIGYDHRFGKNREGGFDYLKANLAKYPFELEEIAREDVDDVGVSSTKIRKALESGRVDIANEYLGRDYELNGIIIKGQQLGRSIGFPTANIHIPHDYKLIPADGVYAVEVSIEGVRFQGMLNIGNRPTVSGDTRTIEVNIFDFSGDLYDKRVSVFLKAYLRSEVKFEGLDSLKAQLEQDRIAALQVLTNHLTKSK</sequence>
<evidence type="ECO:0000256" key="8">
    <source>
        <dbReference type="ARBA" id="ARBA00022741"/>
    </source>
</evidence>
<dbReference type="PANTHER" id="PTHR22749">
    <property type="entry name" value="RIBOFLAVIN KINASE/FMN ADENYLYLTRANSFERASE"/>
    <property type="match status" value="1"/>
</dbReference>
<dbReference type="EC" id="2.7.1.26" evidence="15"/>
<dbReference type="InterPro" id="IPR023465">
    <property type="entry name" value="Riboflavin_kinase_dom_sf"/>
</dbReference>
<evidence type="ECO:0000256" key="12">
    <source>
        <dbReference type="ARBA" id="ARBA00023268"/>
    </source>
</evidence>
<evidence type="ECO:0000313" key="18">
    <source>
        <dbReference type="Proteomes" id="UP000642809"/>
    </source>
</evidence>
<proteinExistence type="inferred from homology"/>
<protein>
    <recommendedName>
        <fullName evidence="15">Riboflavin biosynthesis protein</fullName>
    </recommendedName>
    <domain>
        <recommendedName>
            <fullName evidence="15">Riboflavin kinase</fullName>
            <ecNumber evidence="15">2.7.1.26</ecNumber>
        </recommendedName>
        <alternativeName>
            <fullName evidence="15">Flavokinase</fullName>
        </alternativeName>
    </domain>
    <domain>
        <recommendedName>
            <fullName evidence="15">FMN adenylyltransferase</fullName>
            <ecNumber evidence="15">2.7.7.2</ecNumber>
        </recommendedName>
        <alternativeName>
            <fullName evidence="15">FAD pyrophosphorylase</fullName>
        </alternativeName>
        <alternativeName>
            <fullName evidence="15">FAD synthase</fullName>
        </alternativeName>
    </domain>
</protein>
<dbReference type="NCBIfam" id="TIGR00125">
    <property type="entry name" value="cyt_tran_rel"/>
    <property type="match status" value="1"/>
</dbReference>
<evidence type="ECO:0000256" key="14">
    <source>
        <dbReference type="ARBA" id="ARBA00049494"/>
    </source>
</evidence>
<dbReference type="NCBIfam" id="NF004160">
    <property type="entry name" value="PRK05627.1-3"/>
    <property type="match status" value="1"/>
</dbReference>
<comment type="similarity">
    <text evidence="15">Belongs to the ribF family.</text>
</comment>
<dbReference type="SUPFAM" id="SSF52374">
    <property type="entry name" value="Nucleotidylyl transferase"/>
    <property type="match status" value="1"/>
</dbReference>
<comment type="pathway">
    <text evidence="3 15">Cofactor biosynthesis; FMN biosynthesis; FMN from riboflavin (ATP route): step 1/1.</text>
</comment>
<dbReference type="RefSeq" id="WP_189583315.1">
    <property type="nucleotide sequence ID" value="NZ_BMYF01000016.1"/>
</dbReference>
<evidence type="ECO:0000313" key="17">
    <source>
        <dbReference type="EMBL" id="GHB43767.1"/>
    </source>
</evidence>
<evidence type="ECO:0000256" key="4">
    <source>
        <dbReference type="ARBA" id="ARBA00022630"/>
    </source>
</evidence>
<evidence type="ECO:0000256" key="13">
    <source>
        <dbReference type="ARBA" id="ARBA00047880"/>
    </source>
</evidence>
<dbReference type="GO" id="GO:0009231">
    <property type="term" value="P:riboflavin biosynthetic process"/>
    <property type="evidence" value="ECO:0007669"/>
    <property type="project" value="InterPro"/>
</dbReference>
<dbReference type="Gene3D" id="2.40.30.30">
    <property type="entry name" value="Riboflavin kinase-like"/>
    <property type="match status" value="1"/>
</dbReference>
<dbReference type="Pfam" id="PF01687">
    <property type="entry name" value="Flavokinase"/>
    <property type="match status" value="1"/>
</dbReference>
<dbReference type="InterPro" id="IPR015864">
    <property type="entry name" value="FAD_synthase"/>
</dbReference>
<dbReference type="InterPro" id="IPR023468">
    <property type="entry name" value="Riboflavin_kinase"/>
</dbReference>
<reference evidence="17" key="1">
    <citation type="journal article" date="2014" name="Int. J. Syst. Evol. Microbiol.">
        <title>Complete genome sequence of Corynebacterium casei LMG S-19264T (=DSM 44701T), isolated from a smear-ripened cheese.</title>
        <authorList>
            <consortium name="US DOE Joint Genome Institute (JGI-PGF)"/>
            <person name="Walter F."/>
            <person name="Albersmeier A."/>
            <person name="Kalinowski J."/>
            <person name="Ruckert C."/>
        </authorList>
    </citation>
    <scope>NUCLEOTIDE SEQUENCE</scope>
    <source>
        <strain evidence="17">KCTC 23224</strain>
    </source>
</reference>
<name>A0A8J3D0V4_9BACT</name>
<dbReference type="SUPFAM" id="SSF82114">
    <property type="entry name" value="Riboflavin kinase-like"/>
    <property type="match status" value="1"/>
</dbReference>
<dbReference type="Gene3D" id="3.40.50.620">
    <property type="entry name" value="HUPs"/>
    <property type="match status" value="1"/>
</dbReference>
<dbReference type="InterPro" id="IPR015865">
    <property type="entry name" value="Riboflavin_kinase_bac/euk"/>
</dbReference>